<dbReference type="Proteomes" id="UP000623467">
    <property type="component" value="Unassembled WGS sequence"/>
</dbReference>
<proteinExistence type="predicted"/>
<feature type="compositionally biased region" description="Gly residues" evidence="1">
    <location>
        <begin position="99"/>
        <end position="117"/>
    </location>
</feature>
<comment type="caution">
    <text evidence="2">The sequence shown here is derived from an EMBL/GenBank/DDBJ whole genome shotgun (WGS) entry which is preliminary data.</text>
</comment>
<protein>
    <submittedName>
        <fullName evidence="2">Uncharacterized protein</fullName>
    </submittedName>
</protein>
<organism evidence="2 3">
    <name type="scientific">Mycena sanguinolenta</name>
    <dbReference type="NCBI Taxonomy" id="230812"/>
    <lineage>
        <taxon>Eukaryota</taxon>
        <taxon>Fungi</taxon>
        <taxon>Dikarya</taxon>
        <taxon>Basidiomycota</taxon>
        <taxon>Agaricomycotina</taxon>
        <taxon>Agaricomycetes</taxon>
        <taxon>Agaricomycetidae</taxon>
        <taxon>Agaricales</taxon>
        <taxon>Marasmiineae</taxon>
        <taxon>Mycenaceae</taxon>
        <taxon>Mycena</taxon>
    </lineage>
</organism>
<dbReference type="AlphaFoldDB" id="A0A8H7CWP5"/>
<evidence type="ECO:0000313" key="3">
    <source>
        <dbReference type="Proteomes" id="UP000623467"/>
    </source>
</evidence>
<gene>
    <name evidence="2" type="ORF">MSAN_01498300</name>
</gene>
<keyword evidence="3" id="KW-1185">Reference proteome</keyword>
<dbReference type="OrthoDB" id="10403048at2759"/>
<accession>A0A8H7CWP5</accession>
<dbReference type="EMBL" id="JACAZH010000012">
    <property type="protein sequence ID" value="KAF7353110.1"/>
    <property type="molecule type" value="Genomic_DNA"/>
</dbReference>
<feature type="region of interest" description="Disordered" evidence="1">
    <location>
        <begin position="99"/>
        <end position="118"/>
    </location>
</feature>
<sequence length="220" mass="23808">MDPQANPDEELIVLSTSGYTKSVLYPGALFPQAGGLKSNAKLFVKSTGFFPSFLGVRVTEFQASGTATTHIQKYSETMRRQIADHRSVTNCTYIINGGRGGSGGEGGDQGGDGGAGHGPTVYFGQPQAQEPSDFRTIPRGDLKLVKQVRLSTKSGVVGHQSRGVCVRRAVYHAEIRGDPGTVTVAMYQGDDAEEEWRKHIAKIRIDLVPTMISFIINRIH</sequence>
<reference evidence="2" key="1">
    <citation type="submission" date="2020-05" db="EMBL/GenBank/DDBJ databases">
        <title>Mycena genomes resolve the evolution of fungal bioluminescence.</title>
        <authorList>
            <person name="Tsai I.J."/>
        </authorList>
    </citation>
    <scope>NUCLEOTIDE SEQUENCE</scope>
    <source>
        <strain evidence="2">160909Yilan</strain>
    </source>
</reference>
<name>A0A8H7CWP5_9AGAR</name>
<evidence type="ECO:0000313" key="2">
    <source>
        <dbReference type="EMBL" id="KAF7353110.1"/>
    </source>
</evidence>
<evidence type="ECO:0000256" key="1">
    <source>
        <dbReference type="SAM" id="MobiDB-lite"/>
    </source>
</evidence>